<dbReference type="Proteomes" id="UP000270046">
    <property type="component" value="Chromosome"/>
</dbReference>
<dbReference type="InterPro" id="IPR015943">
    <property type="entry name" value="WD40/YVTN_repeat-like_dom_sf"/>
</dbReference>
<keyword evidence="3" id="KW-1185">Reference proteome</keyword>
<dbReference type="InterPro" id="IPR019405">
    <property type="entry name" value="Lactonase_7-beta_prop"/>
</dbReference>
<protein>
    <recommendedName>
        <fullName evidence="1">MBG domain-containing protein</fullName>
    </recommendedName>
</protein>
<accession>A0A494VQS6</accession>
<dbReference type="PANTHER" id="PTHR47197">
    <property type="entry name" value="PROTEIN NIRF"/>
    <property type="match status" value="1"/>
</dbReference>
<dbReference type="Gene3D" id="2.130.10.10">
    <property type="entry name" value="YVTN repeat-like/Quinoprotein amine dehydrogenase"/>
    <property type="match status" value="4"/>
</dbReference>
<dbReference type="Pfam" id="PF18676">
    <property type="entry name" value="MBG_2"/>
    <property type="match status" value="1"/>
</dbReference>
<dbReference type="InterPro" id="IPR011964">
    <property type="entry name" value="YVTN_b-propeller_repeat"/>
</dbReference>
<dbReference type="InterPro" id="IPR041286">
    <property type="entry name" value="MBG_2"/>
</dbReference>
<organism evidence="2 3">
    <name type="scientific">Mucilaginibacter celer</name>
    <dbReference type="NCBI Taxonomy" id="2305508"/>
    <lineage>
        <taxon>Bacteria</taxon>
        <taxon>Pseudomonadati</taxon>
        <taxon>Bacteroidota</taxon>
        <taxon>Sphingobacteriia</taxon>
        <taxon>Sphingobacteriales</taxon>
        <taxon>Sphingobacteriaceae</taxon>
        <taxon>Mucilaginibacter</taxon>
    </lineage>
</organism>
<dbReference type="NCBIfam" id="TIGR02276">
    <property type="entry name" value="beta_rpt_yvtn"/>
    <property type="match status" value="5"/>
</dbReference>
<dbReference type="Pfam" id="PF02239">
    <property type="entry name" value="Cytochrom_D1"/>
    <property type="match status" value="1"/>
</dbReference>
<dbReference type="InterPro" id="IPR026341">
    <property type="entry name" value="T9SS_type_B"/>
</dbReference>
<dbReference type="Pfam" id="PF10282">
    <property type="entry name" value="Lactonase"/>
    <property type="match status" value="1"/>
</dbReference>
<reference evidence="2 3" key="1">
    <citation type="submission" date="2018-10" db="EMBL/GenBank/DDBJ databases">
        <title>Genome sequencing of Mucilaginibacter sp. HYN0043.</title>
        <authorList>
            <person name="Kim M."/>
            <person name="Yi H."/>
        </authorList>
    </citation>
    <scope>NUCLEOTIDE SEQUENCE [LARGE SCALE GENOMIC DNA]</scope>
    <source>
        <strain evidence="2 3">HYN0043</strain>
    </source>
</reference>
<dbReference type="InterPro" id="IPR001680">
    <property type="entry name" value="WD40_rpt"/>
</dbReference>
<dbReference type="InterPro" id="IPR051200">
    <property type="entry name" value="Host-pathogen_enzymatic-act"/>
</dbReference>
<dbReference type="Pfam" id="PF13585">
    <property type="entry name" value="CHU_C"/>
    <property type="match status" value="1"/>
</dbReference>
<dbReference type="Gene3D" id="3.30.160.710">
    <property type="match status" value="1"/>
</dbReference>
<dbReference type="OrthoDB" id="5726170at2"/>
<dbReference type="KEGG" id="muh:HYN43_010200"/>
<evidence type="ECO:0000313" key="2">
    <source>
        <dbReference type="EMBL" id="AYL95640.1"/>
    </source>
</evidence>
<gene>
    <name evidence="2" type="ORF">HYN43_010200</name>
</gene>
<name>A0A494VQS6_9SPHI</name>
<dbReference type="NCBIfam" id="TIGR04131">
    <property type="entry name" value="Bac_Flav_CTERM"/>
    <property type="match status" value="1"/>
</dbReference>
<dbReference type="InterPro" id="IPR011045">
    <property type="entry name" value="N2O_reductase_N"/>
</dbReference>
<proteinExistence type="predicted"/>
<evidence type="ECO:0000259" key="1">
    <source>
        <dbReference type="Pfam" id="PF18676"/>
    </source>
</evidence>
<dbReference type="PANTHER" id="PTHR47197:SF3">
    <property type="entry name" value="DIHYDRO-HEME D1 DEHYDROGENASE"/>
    <property type="match status" value="1"/>
</dbReference>
<dbReference type="SMART" id="SM00320">
    <property type="entry name" value="WD40"/>
    <property type="match status" value="7"/>
</dbReference>
<dbReference type="EMBL" id="CP032869">
    <property type="protein sequence ID" value="AYL95640.1"/>
    <property type="molecule type" value="Genomic_DNA"/>
</dbReference>
<dbReference type="RefSeq" id="WP_119411598.1">
    <property type="nucleotide sequence ID" value="NZ_CP032869.1"/>
</dbReference>
<dbReference type="SUPFAM" id="SSF50974">
    <property type="entry name" value="Nitrous oxide reductase, N-terminal domain"/>
    <property type="match status" value="2"/>
</dbReference>
<feature type="domain" description="MBG" evidence="1">
    <location>
        <begin position="1958"/>
        <end position="2033"/>
    </location>
</feature>
<sequence length="2124" mass="215766">MSKSLLLLSMVSVFCAPLKPKTEPLNYNISCGYTNVIFHHGGSVSKIKPAFATPSIIVSVASGTTSACVGAAATGMQQFTVSGNNLTDNITVTAPAGFEISANPAGGFSNSFFFVTSGSTVTPKTVYVRVVTSATPANLSGAVNLTSAGAVTKKVAVKGTINALPAVDPISDLVYANGDLTAWINFTGTGNTFYWTNDRPSIGLPTSGTDNIEPFKAVNTGSSPVIAHISVTAKKANVAYIPDFNTSTVLAVNTINNKIIDTIPVGPAPGWVAISPDGKKVYVANLGSNTVSVINTATNAVKTVPTFDTPTGMVYSKDGTRVYVAGATGQCTVIDAVNDVALTSLSFFSGAAGLAISNDGKWLYTANYAMGDVRVYDTATGADLGNIPAPGANYAVSSPDGRKIYVTGSYSNCIYVIDAATASLSATINIPSGAAAIAVSPDGSRIYVTNQAAGTVSVINATNNAFMVALPVGKSPEGISITPDGKYVYVANVDAGTVSIINTADYTVAATISCGQYPRALGSFITPGINDCLGNPTNFKITVNTSPTTISPGAVGGLITTCIGSASTTFQQFTVSGNNLSGNITATSPAGFEISFSQTSGFSNVLTLIQSGGAVTNKVIYVRAKAAGTPANLSGNVLLTTPGASDKNVAVKGVVNDLPVTDVIDDKIYNNGDVTAPIEFKGTGNTYNWINDQTSIGLGASGTGDIPSFTATNTGTATVKANITVTSSSDDYLYLVGTGGMVLVNASNNKQAGTINTGGLATVGTAVSPDGKLVAITDVDANTVKFINTTTHKVVSTVNNVISPIGICFSPDGKKVYVANVNTANMTIIDVATGAASTVYVGWAPYGLAASPDGLNVYVGCIGENAVIAVNTQTRQVTPIKVSFGPTGIAVSPDNSRVYATSAQYNGLLKVIDAAAKKVIATLPIGDVSTGLCVSPDGKRIYIANTKSNNVMVVDAESIKVIATIPVNHEPVGITITPDGKSVYVVNDRTNIVNIISTATNTITGTITAKQQLGKSFGNFFVPGTGCSSLSKFTITVNVTAPAITAGAVTGNISACLGSPSTDTQQFKVSGSKLSADITVTAPAKFEVSLNETSGFASSLTIPQVGGTVTDKVVYVRAATSGTAGNFTGDVVLSSIGVPDVKVAVNGIVNDLPTVNQVIDKNFNSGETTTLIQFTGNQAATTYNWTNDNPAIGLPASGSGDIPEFTAGNNGLAVITANITVVPSTASCTGGSMTFKINVKPAAPLLTAGPVSGIITACEGSASADPNIQEFTISGTSLTGDVIVAAPANFQLSLSRSTGYGGTLTLTPNAGKLNSTKIYVQSASAAPAGHISGDIILSTTGLADQKIPVDGHVTAMPVMAAVSSPTFNNGELTTPIQFNGATTYTWTNDNPAIGLAAGGSGNIPAFTATNNGQTAITANIMVIPSNGLCDGNPVPFKINIKPTPPSLTAGAVSGNITACQGSASTSPNIQQFVVNGSNLTANILVTAPANFEVSLTTNTGYTTTLTLTQVAGKVNNTNIYVRLAATAPAGYISGNVLLSSAGVTDQNIAVDGDVSALPTMAAVSSPTFNNGELTTSIQFTGATTYTWTNDNPAIGLPANGNGDIPAFTPVNNGASTITANILVTPSNGSCSGNAVSFKINVKPTPPSITAGIMSGSITACEGSASANPNIRQFSISGSNLTGNIRVTAPANFEVSLNLSSGYGNTQTLTPTAGKVNNATIYIRSAATAPAGHISGDITLSSTGIADQKVSVDGDINALPVMAALPSPAYTNGDPVSLIHFTGATTYSWTNTNPAIGIASAGNGDIGPFTAVNNGQTPITATITVIPSNGSCTGAPVSFSITIKPTVAPAITFSGNLSPLTTIYGTSSSTGSFSVSGTNLTSGVTVTPPAGFELSTDGVNFNNTVTIGGPGTLNATTVYIRLSKATGVGNYSGNIALSTGGTSNNLSMPGSIVTPASVIVKADNKTRPVNSQNPPFTVKYIGFVNNQNESVLTKSPLLGTDATLAAAAGTYPIYFTGNAEAGNYTFTYIPGVLTITPAGVLVYNTFTPNGDGNNDTWVIKNIENYPNCTVNVFNRWGAKVFSSVGYGQQWNGQLGSNPVPVGTYYYVINLSDGSPAKAGWVAILR</sequence>
<evidence type="ECO:0000313" key="3">
    <source>
        <dbReference type="Proteomes" id="UP000270046"/>
    </source>
</evidence>